<feature type="transmembrane region" description="Helical" evidence="13">
    <location>
        <begin position="69"/>
        <end position="89"/>
    </location>
</feature>
<evidence type="ECO:0000256" key="10">
    <source>
        <dbReference type="ARBA" id="ARBA00023157"/>
    </source>
</evidence>
<keyword evidence="13" id="KW-0472">Membrane</keyword>
<dbReference type="GO" id="GO:0031640">
    <property type="term" value="P:killing of cells of another organism"/>
    <property type="evidence" value="ECO:0007669"/>
    <property type="project" value="UniProtKB-KW"/>
</dbReference>
<dbReference type="Proteomes" id="UP001652627">
    <property type="component" value="Chromosome 1"/>
</dbReference>
<dbReference type="GeneID" id="106494079"/>
<dbReference type="OrthoDB" id="10021790at2759"/>
<dbReference type="AlphaFoldDB" id="A0A8B7JG68"/>
<evidence type="ECO:0000256" key="11">
    <source>
        <dbReference type="ARBA" id="ARBA00023295"/>
    </source>
</evidence>
<reference evidence="15" key="2">
    <citation type="submission" date="2025-08" db="UniProtKB">
        <authorList>
            <consortium name="RefSeq"/>
        </authorList>
    </citation>
    <scope>IDENTIFICATION</scope>
    <source>
        <tissue evidence="15">Blood</tissue>
    </source>
</reference>
<organism evidence="14 15">
    <name type="scientific">Apteryx mantelli</name>
    <name type="common">North Island brown kiwi</name>
    <dbReference type="NCBI Taxonomy" id="2696672"/>
    <lineage>
        <taxon>Eukaryota</taxon>
        <taxon>Metazoa</taxon>
        <taxon>Chordata</taxon>
        <taxon>Craniata</taxon>
        <taxon>Vertebrata</taxon>
        <taxon>Euteleostomi</taxon>
        <taxon>Archelosauria</taxon>
        <taxon>Archosauria</taxon>
        <taxon>Dinosauria</taxon>
        <taxon>Saurischia</taxon>
        <taxon>Theropoda</taxon>
        <taxon>Coelurosauria</taxon>
        <taxon>Aves</taxon>
        <taxon>Palaeognathae</taxon>
        <taxon>Apterygiformes</taxon>
        <taxon>Apterygidae</taxon>
        <taxon>Apteryx</taxon>
    </lineage>
</organism>
<accession>A0A8B7JG68</accession>
<keyword evidence="10" id="KW-1015">Disulfide bond</keyword>
<evidence type="ECO:0000256" key="9">
    <source>
        <dbReference type="ARBA" id="ARBA00022801"/>
    </source>
</evidence>
<sequence length="314" mass="35060">MASPKIKADGGFFTCFSSQHPYLKPSAAGRAQGSMSWGRGPQGGDVACFAQCHCCPVLRGASSFWHANIAMVPLETSLISSCFLHWFFMLHHGFLHVLPTDVFSAFLGLLRKIVAMGPMLLLLGLAVLIAPSASYSCYGDISTLQAPVISCTPIRAPDCGMDAVKKTAEVDIVRLRKYEVPIKRVARNLCLDPALIAAIISQESRVGLLLNNGWDQGRRKFGLMQIDRQHDSLYGTWDSEEHINQCSNILVVAINEVRARHPTWTWEQQLRGGICAYRSKIGNVQVYDEDPCHRDNYYVDNVIRRAQYFKRHGF</sequence>
<feature type="transmembrane region" description="Helical" evidence="13">
    <location>
        <begin position="109"/>
        <end position="130"/>
    </location>
</feature>
<dbReference type="GO" id="GO:0003796">
    <property type="term" value="F:lysozyme activity"/>
    <property type="evidence" value="ECO:0007669"/>
    <property type="project" value="UniProtKB-EC"/>
</dbReference>
<keyword evidence="14" id="KW-1185">Reference proteome</keyword>
<dbReference type="EC" id="3.2.1.17" evidence="4"/>
<proteinExistence type="inferred from homology"/>
<dbReference type="CDD" id="cd01021">
    <property type="entry name" value="GEWL"/>
    <property type="match status" value="1"/>
</dbReference>
<evidence type="ECO:0000313" key="14">
    <source>
        <dbReference type="Proteomes" id="UP001652627"/>
    </source>
</evidence>
<keyword evidence="11" id="KW-0326">Glycosidase</keyword>
<dbReference type="KEGG" id="aam:106494079"/>
<keyword evidence="13" id="KW-0812">Transmembrane</keyword>
<dbReference type="Gene3D" id="1.10.530.10">
    <property type="match status" value="1"/>
</dbReference>
<dbReference type="RefSeq" id="XP_013809714.2">
    <property type="nucleotide sequence ID" value="XM_013954260.2"/>
</dbReference>
<dbReference type="PRINTS" id="PR00749">
    <property type="entry name" value="LYSOZYMEG"/>
</dbReference>
<name>A0A8B7JG68_9AVES</name>
<evidence type="ECO:0000256" key="12">
    <source>
        <dbReference type="ARBA" id="ARBA00031262"/>
    </source>
</evidence>
<evidence type="ECO:0000256" key="4">
    <source>
        <dbReference type="ARBA" id="ARBA00012732"/>
    </source>
</evidence>
<reference evidence="14" key="1">
    <citation type="submission" date="2025-05" db="UniProtKB">
        <authorList>
            <consortium name="RefSeq"/>
        </authorList>
    </citation>
    <scope>NUCLEOTIDE SEQUENCE [LARGE SCALE GENOMIC DNA]</scope>
</reference>
<evidence type="ECO:0000313" key="15">
    <source>
        <dbReference type="RefSeq" id="XP_013809714.2"/>
    </source>
</evidence>
<keyword evidence="13" id="KW-1133">Transmembrane helix</keyword>
<evidence type="ECO:0000256" key="2">
    <source>
        <dbReference type="ARBA" id="ARBA00004613"/>
    </source>
</evidence>
<dbReference type="GO" id="GO:0050830">
    <property type="term" value="P:defense response to Gram-positive bacterium"/>
    <property type="evidence" value="ECO:0007669"/>
    <property type="project" value="TreeGrafter"/>
</dbReference>
<evidence type="ECO:0000256" key="13">
    <source>
        <dbReference type="SAM" id="Phobius"/>
    </source>
</evidence>
<comment type="catalytic activity">
    <reaction evidence="1">
        <text>Hydrolysis of (1-&gt;4)-beta-linkages between N-acetylmuramic acid and N-acetyl-D-glucosamine residues in a peptidoglycan and between N-acetyl-D-glucosamine residues in chitodextrins.</text>
        <dbReference type="EC" id="3.2.1.17"/>
    </reaction>
</comment>
<dbReference type="InterPro" id="IPR002152">
    <property type="entry name" value="Glyco_hydro_23"/>
</dbReference>
<dbReference type="GO" id="GO:0009253">
    <property type="term" value="P:peptidoglycan catabolic process"/>
    <property type="evidence" value="ECO:0007669"/>
    <property type="project" value="InterPro"/>
</dbReference>
<evidence type="ECO:0000256" key="7">
    <source>
        <dbReference type="ARBA" id="ARBA00022529"/>
    </source>
</evidence>
<keyword evidence="8" id="KW-0081">Bacteriolytic enzyme</keyword>
<comment type="similarity">
    <text evidence="3">Belongs to the glycosyl hydrolase 23 family.</text>
</comment>
<protein>
    <recommendedName>
        <fullName evidence="5">Lysozyme g</fullName>
        <ecNumber evidence="4">3.2.1.17</ecNumber>
    </recommendedName>
    <alternativeName>
        <fullName evidence="12">1,4-beta-N-acetylmuramidase</fullName>
    </alternativeName>
</protein>
<evidence type="ECO:0000256" key="1">
    <source>
        <dbReference type="ARBA" id="ARBA00000632"/>
    </source>
</evidence>
<dbReference type="PANTHER" id="PTHR31698">
    <property type="entry name" value="LYSOZYME G FAMILY MEMBER"/>
    <property type="match status" value="1"/>
</dbReference>
<keyword evidence="7" id="KW-0929">Antimicrobial</keyword>
<dbReference type="SUPFAM" id="SSF53955">
    <property type="entry name" value="Lysozyme-like"/>
    <property type="match status" value="1"/>
</dbReference>
<evidence type="ECO:0000256" key="3">
    <source>
        <dbReference type="ARBA" id="ARBA00008902"/>
    </source>
</evidence>
<dbReference type="InterPro" id="IPR023346">
    <property type="entry name" value="Lysozyme-like_dom_sf"/>
</dbReference>
<dbReference type="PANTHER" id="PTHR31698:SF8">
    <property type="entry name" value="LYSOZYME G-RELATED"/>
    <property type="match status" value="1"/>
</dbReference>
<dbReference type="GO" id="GO:0005576">
    <property type="term" value="C:extracellular region"/>
    <property type="evidence" value="ECO:0007669"/>
    <property type="project" value="UniProtKB-SubCell"/>
</dbReference>
<comment type="subcellular location">
    <subcellularLocation>
        <location evidence="2">Secreted</location>
    </subcellularLocation>
</comment>
<keyword evidence="6" id="KW-0964">Secreted</keyword>
<evidence type="ECO:0000256" key="5">
    <source>
        <dbReference type="ARBA" id="ARBA00016485"/>
    </source>
</evidence>
<evidence type="ECO:0000256" key="6">
    <source>
        <dbReference type="ARBA" id="ARBA00022525"/>
    </source>
</evidence>
<keyword evidence="9" id="KW-0378">Hydrolase</keyword>
<evidence type="ECO:0000256" key="8">
    <source>
        <dbReference type="ARBA" id="ARBA00022638"/>
    </source>
</evidence>
<gene>
    <name evidence="15" type="primary">LOC106494079</name>
</gene>